<reference evidence="2" key="1">
    <citation type="journal article" date="2020" name="Fungal Divers.">
        <title>Resolving the Mortierellaceae phylogeny through synthesis of multi-gene phylogenetics and phylogenomics.</title>
        <authorList>
            <person name="Vandepol N."/>
            <person name="Liber J."/>
            <person name="Desiro A."/>
            <person name="Na H."/>
            <person name="Kennedy M."/>
            <person name="Barry K."/>
            <person name="Grigoriev I.V."/>
            <person name="Miller A.N."/>
            <person name="O'Donnell K."/>
            <person name="Stajich J.E."/>
            <person name="Bonito G."/>
        </authorList>
    </citation>
    <scope>NUCLEOTIDE SEQUENCE</scope>
    <source>
        <strain evidence="2">NVP1</strain>
    </source>
</reference>
<feature type="region of interest" description="Disordered" evidence="1">
    <location>
        <begin position="1"/>
        <end position="236"/>
    </location>
</feature>
<dbReference type="Proteomes" id="UP000696485">
    <property type="component" value="Unassembled WGS sequence"/>
</dbReference>
<feature type="compositionally biased region" description="Basic and acidic residues" evidence="1">
    <location>
        <begin position="81"/>
        <end position="91"/>
    </location>
</feature>
<gene>
    <name evidence="2" type="ORF">BG006_004230</name>
</gene>
<name>A0A9P5VG72_9FUNG</name>
<dbReference type="AlphaFoldDB" id="A0A9P5VG72"/>
<feature type="compositionally biased region" description="Low complexity" evidence="1">
    <location>
        <begin position="142"/>
        <end position="152"/>
    </location>
</feature>
<evidence type="ECO:0000313" key="3">
    <source>
        <dbReference type="Proteomes" id="UP000696485"/>
    </source>
</evidence>
<accession>A0A9P5VG72</accession>
<proteinExistence type="predicted"/>
<sequence>ASAATPCRPPESASLAASAVRRGGGGRDGDRAIGGGAAQDIQGPDPFNGDALRSSGACRQGFFRASPDPGDDGGRAQGKPRGNENNRHKDDDHDDNAPGDVAHSLHRSDAHNSTTNTTARSTIEPVQKRAADPGKEEEALVLNLNGLSSKSESSVEEEELEEGLVKEGTVEEELHQQSMSSSNESGKNEKNKEAPLSPDDPALLSPGTGSKCREYHNPNRRKNKRIRDIKKGKRRH</sequence>
<protein>
    <submittedName>
        <fullName evidence="2">Uncharacterized protein</fullName>
    </submittedName>
</protein>
<evidence type="ECO:0000313" key="2">
    <source>
        <dbReference type="EMBL" id="KAF9313097.1"/>
    </source>
</evidence>
<feature type="compositionally biased region" description="Polar residues" evidence="1">
    <location>
        <begin position="111"/>
        <end position="121"/>
    </location>
</feature>
<feature type="compositionally biased region" description="Basic and acidic residues" evidence="1">
    <location>
        <begin position="126"/>
        <end position="138"/>
    </location>
</feature>
<evidence type="ECO:0000256" key="1">
    <source>
        <dbReference type="SAM" id="MobiDB-lite"/>
    </source>
</evidence>
<feature type="non-terminal residue" evidence="2">
    <location>
        <position position="236"/>
    </location>
</feature>
<dbReference type="EMBL" id="JAAAUY010002330">
    <property type="protein sequence ID" value="KAF9313097.1"/>
    <property type="molecule type" value="Genomic_DNA"/>
</dbReference>
<feature type="compositionally biased region" description="Basic and acidic residues" evidence="1">
    <location>
        <begin position="163"/>
        <end position="175"/>
    </location>
</feature>
<comment type="caution">
    <text evidence="2">The sequence shown here is derived from an EMBL/GenBank/DDBJ whole genome shotgun (WGS) entry which is preliminary data.</text>
</comment>
<keyword evidence="3" id="KW-1185">Reference proteome</keyword>
<feature type="compositionally biased region" description="Basic residues" evidence="1">
    <location>
        <begin position="218"/>
        <end position="236"/>
    </location>
</feature>
<feature type="compositionally biased region" description="Low complexity" evidence="1">
    <location>
        <begin position="194"/>
        <end position="206"/>
    </location>
</feature>
<organism evidence="2 3">
    <name type="scientific">Podila minutissima</name>
    <dbReference type="NCBI Taxonomy" id="64525"/>
    <lineage>
        <taxon>Eukaryota</taxon>
        <taxon>Fungi</taxon>
        <taxon>Fungi incertae sedis</taxon>
        <taxon>Mucoromycota</taxon>
        <taxon>Mortierellomycotina</taxon>
        <taxon>Mortierellomycetes</taxon>
        <taxon>Mortierellales</taxon>
        <taxon>Mortierellaceae</taxon>
        <taxon>Podila</taxon>
    </lineage>
</organism>